<dbReference type="EMBL" id="QGKY02000094">
    <property type="protein sequence ID" value="KAF2602870.1"/>
    <property type="molecule type" value="Genomic_DNA"/>
</dbReference>
<reference evidence="2" key="1">
    <citation type="submission" date="2019-12" db="EMBL/GenBank/DDBJ databases">
        <title>Genome sequencing and annotation of Brassica cretica.</title>
        <authorList>
            <person name="Studholme D.J."/>
            <person name="Sarris P.F."/>
        </authorList>
    </citation>
    <scope>NUCLEOTIDE SEQUENCE</scope>
    <source>
        <strain evidence="1">PFS-001/15</strain>
        <strain evidence="2">PFS-102/07</strain>
        <tissue evidence="2">Leaf</tissue>
    </source>
</reference>
<organism evidence="2">
    <name type="scientific">Brassica cretica</name>
    <name type="common">Mustard</name>
    <dbReference type="NCBI Taxonomy" id="69181"/>
    <lineage>
        <taxon>Eukaryota</taxon>
        <taxon>Viridiplantae</taxon>
        <taxon>Streptophyta</taxon>
        <taxon>Embryophyta</taxon>
        <taxon>Tracheophyta</taxon>
        <taxon>Spermatophyta</taxon>
        <taxon>Magnoliopsida</taxon>
        <taxon>eudicotyledons</taxon>
        <taxon>Gunneridae</taxon>
        <taxon>Pentapetalae</taxon>
        <taxon>rosids</taxon>
        <taxon>malvids</taxon>
        <taxon>Brassicales</taxon>
        <taxon>Brassicaceae</taxon>
        <taxon>Brassiceae</taxon>
        <taxon>Brassica</taxon>
    </lineage>
</organism>
<gene>
    <name evidence="1" type="ORF">F2Q68_00024403</name>
    <name evidence="2" type="ORF">F2Q70_00025028</name>
</gene>
<dbReference type="EMBL" id="QGKW02001911">
    <property type="protein sequence ID" value="KAF2569092.1"/>
    <property type="molecule type" value="Genomic_DNA"/>
</dbReference>
<dbReference type="AlphaFoldDB" id="A0A8S9L470"/>
<accession>A0A8S9L470</accession>
<evidence type="ECO:0000313" key="2">
    <source>
        <dbReference type="EMBL" id="KAF2602870.1"/>
    </source>
</evidence>
<sequence length="53" mass="5771">MCSSSQCPTYTIHTDEVVGFECISAVNDDKLKEIVAQKLVEGILRNAVLNSVT</sequence>
<evidence type="ECO:0000313" key="1">
    <source>
        <dbReference type="EMBL" id="KAF2569092.1"/>
    </source>
</evidence>
<protein>
    <submittedName>
        <fullName evidence="2">Uncharacterized protein</fullName>
    </submittedName>
</protein>
<dbReference type="Proteomes" id="UP000712281">
    <property type="component" value="Unassembled WGS sequence"/>
</dbReference>
<comment type="caution">
    <text evidence="2">The sequence shown here is derived from an EMBL/GenBank/DDBJ whole genome shotgun (WGS) entry which is preliminary data.</text>
</comment>
<name>A0A8S9L470_BRACR</name>
<proteinExistence type="predicted"/>